<comment type="subcellular location">
    <subcellularLocation>
        <location evidence="1">Cell outer membrane</location>
        <topology evidence="1">Multi-pass membrane protein</topology>
    </subcellularLocation>
</comment>
<dbReference type="Pfam" id="PF13715">
    <property type="entry name" value="CarbopepD_reg_2"/>
    <property type="match status" value="1"/>
</dbReference>
<dbReference type="NCBIfam" id="TIGR04057">
    <property type="entry name" value="SusC_RagA_signa"/>
    <property type="match status" value="1"/>
</dbReference>
<dbReference type="InterPro" id="IPR012910">
    <property type="entry name" value="Plug_dom"/>
</dbReference>
<gene>
    <name evidence="4" type="ORF">HMPREF1535_01948</name>
</gene>
<dbReference type="Proteomes" id="UP000033047">
    <property type="component" value="Unassembled WGS sequence"/>
</dbReference>
<proteinExistence type="inferred from homology"/>
<evidence type="ECO:0000259" key="3">
    <source>
        <dbReference type="Pfam" id="PF07715"/>
    </source>
</evidence>
<accession>A0A0F5JEM1</accession>
<keyword evidence="1" id="KW-1134">Transmembrane beta strand</keyword>
<organism evidence="4 5">
    <name type="scientific">Parabacteroides goldsteinii DSM 19448 = WAL 12034</name>
    <dbReference type="NCBI Taxonomy" id="927665"/>
    <lineage>
        <taxon>Bacteria</taxon>
        <taxon>Pseudomonadati</taxon>
        <taxon>Bacteroidota</taxon>
        <taxon>Bacteroidia</taxon>
        <taxon>Bacteroidales</taxon>
        <taxon>Tannerellaceae</taxon>
        <taxon>Parabacteroides</taxon>
    </lineage>
</organism>
<dbReference type="GO" id="GO:0009279">
    <property type="term" value="C:cell outer membrane"/>
    <property type="evidence" value="ECO:0007669"/>
    <property type="project" value="UniProtKB-SubCell"/>
</dbReference>
<name>A0A0F5JEM1_9BACT</name>
<dbReference type="PROSITE" id="PS52016">
    <property type="entry name" value="TONB_DEPENDENT_REC_3"/>
    <property type="match status" value="1"/>
</dbReference>
<keyword evidence="1" id="KW-0998">Cell outer membrane</keyword>
<keyword evidence="1" id="KW-0813">Transport</keyword>
<dbReference type="SUPFAM" id="SSF49464">
    <property type="entry name" value="Carboxypeptidase regulatory domain-like"/>
    <property type="match status" value="1"/>
</dbReference>
<evidence type="ECO:0000313" key="4">
    <source>
        <dbReference type="EMBL" id="KKB55975.1"/>
    </source>
</evidence>
<evidence type="ECO:0000313" key="5">
    <source>
        <dbReference type="Proteomes" id="UP000033047"/>
    </source>
</evidence>
<dbReference type="HOGENOM" id="CLU_004317_1_0_10"/>
<feature type="chain" id="PRO_5002490186" evidence="2">
    <location>
        <begin position="20"/>
        <end position="1027"/>
    </location>
</feature>
<keyword evidence="1" id="KW-0812">Transmembrane</keyword>
<dbReference type="Gene3D" id="2.170.130.10">
    <property type="entry name" value="TonB-dependent receptor, plug domain"/>
    <property type="match status" value="1"/>
</dbReference>
<dbReference type="STRING" id="927665.HMPREF1535_01948"/>
<dbReference type="InterPro" id="IPR023996">
    <property type="entry name" value="TonB-dep_OMP_SusC/RagA"/>
</dbReference>
<comment type="similarity">
    <text evidence="1">Belongs to the TonB-dependent receptor family.</text>
</comment>
<sequence>MKKYIALIVLFLTMLPAFASAQKTINIQGVVTDSNNETQIGVNIYPRNDQSHGTVTDIDGKYTIQVKPGTTLVFSYIGFKTQEIKIGTAKEQTINVVLDADAQQLEEVSIVGYSTQRKVSVVGAITSIKPTTLNVGGVTSVSNALAGRVAGLIGVQQSGEPGSDVSEFWIRGISTFGANSSALILIDGIDRGSSSLNELAPEDIESFSVLKDATATAVYGAKGANGVVLINTKRGVEGKVSINGSVKTMIETLPRLPNYLRAYDYARLANEAKVVRGDKSVYSPEIFDIIKYNMDPDLYPDVSWQDEILKKRTLGVQGNINISGGSKLARYYMSAFYRTNDAIYKQTGMERYHSNVRRNQYTFRSNIDVDLTKSTLISLLLSAKLVDMNRPGMGTTKEIWGAQASLTPLTVPVRYSNGQLPAYGKGDMTSPSVLLNETGFLTDRDNSIESLLKIEQSLDFITKGLKATASLSFDNYNNHLTSRTKMPDLYKATDRNWNTGELMTLKTVVAEPMTFKSTSYGIRTIYVEGKVEYNRLFAEKHRIGGLFLYNQKDYQRTDADGELASIPHRNQGIAGRLTYSYNDIYFIEGNFGYNGSENFPKGERFGFFPSAALGYVISNYPLVKKKLPFITTLKLRYSYGLVGNDQISNDVRFPYLTTVNMSAPGYVFGDQYQNSGGGVTDAVLGSTGLVWEKAIKQNFGIDLTLWEALDITVDAFIDKRNNIFMERATLPGTIGVGTKPWGNVGKMKSWGADGTASYTHRFGNVDVELRGNFTLTRDKIIDYDEVPPRYPYLAKKGTSYGVTRGLIALGLFKDEEDVKNSPTQFGKVLPGDIKYQDINGDGRIDDYDIAPIGNSNIPKVQYGFATSAKWKGFDISVFFRGAAQVDYFMGGNGYYPFAGGVTGNVLSIVNDQKNRWTPASYSGDPSTENPNARFPRLTYGENVNNNRPSSFWLADAGYLRLKTLEIGYTIPKKILSKINMSNLRISVLGDNLCVWDKVKLWDPEQASDNGAVYPITRSYSMVLQVSF</sequence>
<dbReference type="AlphaFoldDB" id="A0A0F5JEM1"/>
<dbReference type="InterPro" id="IPR037066">
    <property type="entry name" value="Plug_dom_sf"/>
</dbReference>
<dbReference type="FunFam" id="2.170.130.10:FF:000003">
    <property type="entry name" value="SusC/RagA family TonB-linked outer membrane protein"/>
    <property type="match status" value="1"/>
</dbReference>
<dbReference type="SUPFAM" id="SSF56935">
    <property type="entry name" value="Porins"/>
    <property type="match status" value="1"/>
</dbReference>
<feature type="signal peptide" evidence="2">
    <location>
        <begin position="1"/>
        <end position="19"/>
    </location>
</feature>
<reference evidence="4 5" key="1">
    <citation type="submission" date="2013-04" db="EMBL/GenBank/DDBJ databases">
        <title>The Genome Sequence of Parabacteroides goldsteinii DSM 19448.</title>
        <authorList>
            <consortium name="The Broad Institute Genomics Platform"/>
            <person name="Earl A."/>
            <person name="Ward D."/>
            <person name="Feldgarden M."/>
            <person name="Gevers D."/>
            <person name="Martens E."/>
            <person name="Sakamoto M."/>
            <person name="Benno Y."/>
            <person name="Song Y."/>
            <person name="Liu C."/>
            <person name="Lee J."/>
            <person name="Bolanos M."/>
            <person name="Vaisanen M.L."/>
            <person name="Finegold S.M."/>
            <person name="Walker B."/>
            <person name="Young S."/>
            <person name="Zeng Q."/>
            <person name="Gargeya S."/>
            <person name="Fitzgerald M."/>
            <person name="Haas B."/>
            <person name="Abouelleil A."/>
            <person name="Allen A.W."/>
            <person name="Alvarado L."/>
            <person name="Arachchi H.M."/>
            <person name="Berlin A.M."/>
            <person name="Chapman S.B."/>
            <person name="Gainer-Dewar J."/>
            <person name="Goldberg J."/>
            <person name="Griggs A."/>
            <person name="Gujja S."/>
            <person name="Hansen M."/>
            <person name="Howarth C."/>
            <person name="Imamovic A."/>
            <person name="Ireland A."/>
            <person name="Larimer J."/>
            <person name="McCowan C."/>
            <person name="Murphy C."/>
            <person name="Pearson M."/>
            <person name="Poon T.W."/>
            <person name="Priest M."/>
            <person name="Roberts A."/>
            <person name="Saif S."/>
            <person name="Shea T."/>
            <person name="Sisk P."/>
            <person name="Sykes S."/>
            <person name="Wortman J."/>
            <person name="Nusbaum C."/>
            <person name="Birren B."/>
        </authorList>
    </citation>
    <scope>NUCLEOTIDE SEQUENCE [LARGE SCALE GENOMIC DNA]</scope>
    <source>
        <strain evidence="4 5">DSM 19448</strain>
    </source>
</reference>
<protein>
    <submittedName>
        <fullName evidence="4">SusC/RagA family TonB-linked outer membrane protein</fullName>
    </submittedName>
</protein>
<evidence type="ECO:0000256" key="2">
    <source>
        <dbReference type="SAM" id="SignalP"/>
    </source>
</evidence>
<dbReference type="RefSeq" id="WP_009860193.1">
    <property type="nucleotide sequence ID" value="NZ_KQ033912.1"/>
</dbReference>
<dbReference type="InterPro" id="IPR008969">
    <property type="entry name" value="CarboxyPept-like_regulatory"/>
</dbReference>
<dbReference type="PATRIC" id="fig|927665.4.peg.1996"/>
<keyword evidence="1" id="KW-0472">Membrane</keyword>
<dbReference type="InterPro" id="IPR039426">
    <property type="entry name" value="TonB-dep_rcpt-like"/>
</dbReference>
<comment type="caution">
    <text evidence="4">The sequence shown here is derived from an EMBL/GenBank/DDBJ whole genome shotgun (WGS) entry which is preliminary data.</text>
</comment>
<dbReference type="NCBIfam" id="TIGR04056">
    <property type="entry name" value="OMP_RagA_SusC"/>
    <property type="match status" value="1"/>
</dbReference>
<dbReference type="EMBL" id="AQHV01000011">
    <property type="protein sequence ID" value="KKB55975.1"/>
    <property type="molecule type" value="Genomic_DNA"/>
</dbReference>
<dbReference type="Pfam" id="PF07715">
    <property type="entry name" value="Plug"/>
    <property type="match status" value="1"/>
</dbReference>
<dbReference type="Gene3D" id="2.60.40.1120">
    <property type="entry name" value="Carboxypeptidase-like, regulatory domain"/>
    <property type="match status" value="1"/>
</dbReference>
<dbReference type="GeneID" id="69983218"/>
<evidence type="ECO:0000256" key="1">
    <source>
        <dbReference type="PROSITE-ProRule" id="PRU01360"/>
    </source>
</evidence>
<keyword evidence="2" id="KW-0732">Signal</keyword>
<dbReference type="InterPro" id="IPR023997">
    <property type="entry name" value="TonB-dep_OMP_SusC/RagA_CS"/>
</dbReference>
<feature type="domain" description="TonB-dependent receptor plug" evidence="3">
    <location>
        <begin position="119"/>
        <end position="227"/>
    </location>
</feature>